<comment type="caution">
    <text evidence="4">The sequence shown here is derived from an EMBL/GenBank/DDBJ whole genome shotgun (WGS) entry which is preliminary data.</text>
</comment>
<dbReference type="EMBL" id="ADBJ01000056">
    <property type="protein sequence ID" value="EFA75398.1"/>
    <property type="molecule type" value="Genomic_DNA"/>
</dbReference>
<dbReference type="GO" id="GO:0051082">
    <property type="term" value="F:unfolded protein binding"/>
    <property type="evidence" value="ECO:0007669"/>
    <property type="project" value="TreeGrafter"/>
</dbReference>
<dbReference type="GO" id="GO:0005737">
    <property type="term" value="C:cytoplasm"/>
    <property type="evidence" value="ECO:0007669"/>
    <property type="project" value="TreeGrafter"/>
</dbReference>
<dbReference type="GeneID" id="31366945"/>
<evidence type="ECO:0000256" key="2">
    <source>
        <dbReference type="SAM" id="MobiDB-lite"/>
    </source>
</evidence>
<dbReference type="STRING" id="670386.D3BTI1"/>
<dbReference type="Pfam" id="PF04925">
    <property type="entry name" value="SHQ1"/>
    <property type="match status" value="2"/>
</dbReference>
<gene>
    <name evidence="4" type="ORF">PPL_11477</name>
</gene>
<proteinExistence type="inferred from homology"/>
<name>D3BTI1_HETP5</name>
<dbReference type="OMA" id="ASEFNVY"/>
<reference evidence="4 5" key="1">
    <citation type="journal article" date="2011" name="Genome Res.">
        <title>Phylogeny-wide analysis of social amoeba genomes highlights ancient origins for complex intercellular communication.</title>
        <authorList>
            <person name="Heidel A.J."/>
            <person name="Lawal H.M."/>
            <person name="Felder M."/>
            <person name="Schilde C."/>
            <person name="Helps N.R."/>
            <person name="Tunggal B."/>
            <person name="Rivero F."/>
            <person name="John U."/>
            <person name="Schleicher M."/>
            <person name="Eichinger L."/>
            <person name="Platzer M."/>
            <person name="Noegel A.A."/>
            <person name="Schaap P."/>
            <person name="Gloeckner G."/>
        </authorList>
    </citation>
    <scope>NUCLEOTIDE SEQUENCE [LARGE SCALE GENOMIC DNA]</scope>
    <source>
        <strain evidence="5">ATCC 26659 / Pp 5 / PN500</strain>
    </source>
</reference>
<comment type="similarity">
    <text evidence="1">Belongs to the SHQ1 family.</text>
</comment>
<dbReference type="FunCoup" id="D3BTI1">
    <property type="interactions" value="477"/>
</dbReference>
<dbReference type="AlphaFoldDB" id="D3BTI1"/>
<dbReference type="InterPro" id="IPR048696">
    <property type="entry name" value="SHQ1-like_CS"/>
</dbReference>
<evidence type="ECO:0000313" key="5">
    <source>
        <dbReference type="Proteomes" id="UP000001396"/>
    </source>
</evidence>
<feature type="region of interest" description="Disordered" evidence="2">
    <location>
        <begin position="112"/>
        <end position="134"/>
    </location>
</feature>
<keyword evidence="5" id="KW-1185">Reference proteome</keyword>
<dbReference type="InterPro" id="IPR039742">
    <property type="entry name" value="Shq1"/>
</dbReference>
<dbReference type="InParanoid" id="D3BTI1"/>
<feature type="compositionally biased region" description="Acidic residues" evidence="2">
    <location>
        <begin position="117"/>
        <end position="134"/>
    </location>
</feature>
<evidence type="ECO:0000313" key="4">
    <source>
        <dbReference type="EMBL" id="EFA75398.1"/>
    </source>
</evidence>
<protein>
    <recommendedName>
        <fullName evidence="3">CS domain-containing protein</fullName>
    </recommendedName>
</protein>
<dbReference type="PANTHER" id="PTHR12967:SF0">
    <property type="entry name" value="PROTEIN SHQ1 HOMOLOG"/>
    <property type="match status" value="1"/>
</dbReference>
<evidence type="ECO:0000256" key="1">
    <source>
        <dbReference type="ARBA" id="ARBA00005607"/>
    </source>
</evidence>
<feature type="domain" description="CS" evidence="3">
    <location>
        <begin position="1"/>
        <end position="89"/>
    </location>
</feature>
<dbReference type="InterPro" id="IPR007052">
    <property type="entry name" value="CS_dom"/>
</dbReference>
<dbReference type="InterPro" id="IPR007009">
    <property type="entry name" value="Shq1_C"/>
</dbReference>
<accession>D3BTI1</accession>
<evidence type="ECO:0000259" key="3">
    <source>
        <dbReference type="PROSITE" id="PS51203"/>
    </source>
</evidence>
<dbReference type="RefSeq" id="XP_020427532.1">
    <property type="nucleotide sequence ID" value="XM_020582229.1"/>
</dbReference>
<dbReference type="Pfam" id="PF21413">
    <property type="entry name" value="SHQ1-like_CS"/>
    <property type="match status" value="1"/>
</dbReference>
<dbReference type="Proteomes" id="UP000001396">
    <property type="component" value="Unassembled WGS sequence"/>
</dbReference>
<dbReference type="InterPro" id="IPR008978">
    <property type="entry name" value="HSP20-like_chaperone"/>
</dbReference>
<dbReference type="GO" id="GO:0000493">
    <property type="term" value="P:box H/ACA snoRNP assembly"/>
    <property type="evidence" value="ECO:0007669"/>
    <property type="project" value="InterPro"/>
</dbReference>
<dbReference type="PANTHER" id="PTHR12967">
    <property type="entry name" value="PROTEIN SHQ1 HOMOLOG"/>
    <property type="match status" value="1"/>
</dbReference>
<dbReference type="GO" id="GO:0005654">
    <property type="term" value="C:nucleoplasm"/>
    <property type="evidence" value="ECO:0007669"/>
    <property type="project" value="TreeGrafter"/>
</dbReference>
<sequence>MIVPRFTVEQNNDFIIVVARTPYIKANEADFYLMDTVFKFYCKPYFLRLTFSHSIVENGKEKASYNLDTQEFTFLLPKAVSGQYFSDLDMITKLLDKKKTVGNKIEVLNEGTTIEPDNIDQDQEMDSDDEDEDDELNYVQDDGGEEWEFEQKLSETPSLDEIRNKPHYGFNNKYVGFFVDLQSEITEIIDIPNIDEITKEERTTVRTELENLKFDPDRYMENYYFKENVEELLHYKAFWEDAIEKKKQIKESLKNEKKDNILSVEEKEKTTATTTKVESEVVVTEKKEYNPSNLEEFEELTNETEFEENGIPSEIAQQINSTLSKKIEIVGNEEKQQSRQRDYDALSQLKKVVTFTDEERDIMKNLPNKEYLVDEDQEKSLLMGLVDLMFAYAYNVRSNYGDDNNIESAWTITKVSPTLSSLLGKRCLLKCLLAIRKSLESHEYKYYLNRLYIDDYCVWLQYANKKKLKSLTKNLMEMNISKSDIEWPLEAYEKLVEEEGMVFGGDEDEDEEI</sequence>
<dbReference type="Gene3D" id="2.60.40.790">
    <property type="match status" value="1"/>
</dbReference>
<dbReference type="PROSITE" id="PS51203">
    <property type="entry name" value="CS"/>
    <property type="match status" value="1"/>
</dbReference>
<organism evidence="4 5">
    <name type="scientific">Heterostelium pallidum (strain ATCC 26659 / Pp 5 / PN500)</name>
    <name type="common">Cellular slime mold</name>
    <name type="synonym">Polysphondylium pallidum</name>
    <dbReference type="NCBI Taxonomy" id="670386"/>
    <lineage>
        <taxon>Eukaryota</taxon>
        <taxon>Amoebozoa</taxon>
        <taxon>Evosea</taxon>
        <taxon>Eumycetozoa</taxon>
        <taxon>Dictyostelia</taxon>
        <taxon>Acytosteliales</taxon>
        <taxon>Acytosteliaceae</taxon>
        <taxon>Heterostelium</taxon>
    </lineage>
</organism>